<keyword evidence="3" id="KW-0732">Signal</keyword>
<feature type="region of interest" description="Disordered" evidence="5">
    <location>
        <begin position="122"/>
        <end position="147"/>
    </location>
</feature>
<evidence type="ECO:0000256" key="1">
    <source>
        <dbReference type="ARBA" id="ARBA00006429"/>
    </source>
</evidence>
<dbReference type="PANTHER" id="PTHR33607:SF2">
    <property type="entry name" value="ENDONUCLEASE-1"/>
    <property type="match status" value="1"/>
</dbReference>
<dbReference type="NCBIfam" id="TIGR04183">
    <property type="entry name" value="Por_Secre_tail"/>
    <property type="match status" value="1"/>
</dbReference>
<organism evidence="7 8">
    <name type="scientific">Polaribacter pacificus</name>
    <dbReference type="NCBI Taxonomy" id="1775173"/>
    <lineage>
        <taxon>Bacteria</taxon>
        <taxon>Pseudomonadati</taxon>
        <taxon>Bacteroidota</taxon>
        <taxon>Flavobacteriia</taxon>
        <taxon>Flavobacteriales</taxon>
        <taxon>Flavobacteriaceae</taxon>
    </lineage>
</organism>
<keyword evidence="2" id="KW-0540">Nuclease</keyword>
<reference evidence="7" key="2">
    <citation type="submission" date="2020-09" db="EMBL/GenBank/DDBJ databases">
        <authorList>
            <person name="Sun Q."/>
            <person name="Zhou Y."/>
        </authorList>
    </citation>
    <scope>NUCLEOTIDE SEQUENCE</scope>
    <source>
        <strain evidence="7">CGMCC 1.15763</strain>
    </source>
</reference>
<keyword evidence="4" id="KW-0378">Hydrolase</keyword>
<dbReference type="Pfam" id="PF18962">
    <property type="entry name" value="Por_Secre_tail"/>
    <property type="match status" value="1"/>
</dbReference>
<proteinExistence type="inferred from homology"/>
<dbReference type="Proteomes" id="UP000633278">
    <property type="component" value="Unassembled WGS sequence"/>
</dbReference>
<dbReference type="EMBL" id="BMJW01000003">
    <property type="protein sequence ID" value="GGH03825.1"/>
    <property type="molecule type" value="Genomic_DNA"/>
</dbReference>
<dbReference type="Pfam" id="PF04231">
    <property type="entry name" value="Endonuclease_1"/>
    <property type="match status" value="1"/>
</dbReference>
<keyword evidence="8" id="KW-1185">Reference proteome</keyword>
<dbReference type="SUPFAM" id="SSF54060">
    <property type="entry name" value="His-Me finger endonucleases"/>
    <property type="match status" value="1"/>
</dbReference>
<evidence type="ECO:0000313" key="7">
    <source>
        <dbReference type="EMBL" id="GGH03825.1"/>
    </source>
</evidence>
<dbReference type="GO" id="GO:0004518">
    <property type="term" value="F:nuclease activity"/>
    <property type="evidence" value="ECO:0007669"/>
    <property type="project" value="UniProtKB-KW"/>
</dbReference>
<dbReference type="InterPro" id="IPR044925">
    <property type="entry name" value="His-Me_finger_sf"/>
</dbReference>
<name>A0A917I1K2_9FLAO</name>
<dbReference type="InterPro" id="IPR026444">
    <property type="entry name" value="Secre_tail"/>
</dbReference>
<gene>
    <name evidence="7" type="ORF">GCM10011416_23600</name>
</gene>
<dbReference type="AlphaFoldDB" id="A0A917I1K2"/>
<feature type="domain" description="Secretion system C-terminal sorting" evidence="6">
    <location>
        <begin position="290"/>
        <end position="359"/>
    </location>
</feature>
<evidence type="ECO:0000256" key="4">
    <source>
        <dbReference type="ARBA" id="ARBA00022801"/>
    </source>
</evidence>
<evidence type="ECO:0000256" key="3">
    <source>
        <dbReference type="ARBA" id="ARBA00022729"/>
    </source>
</evidence>
<reference evidence="7" key="1">
    <citation type="journal article" date="2014" name="Int. J. Syst. Evol. Microbiol.">
        <title>Complete genome sequence of Corynebacterium casei LMG S-19264T (=DSM 44701T), isolated from a smear-ripened cheese.</title>
        <authorList>
            <consortium name="US DOE Joint Genome Institute (JGI-PGF)"/>
            <person name="Walter F."/>
            <person name="Albersmeier A."/>
            <person name="Kalinowski J."/>
            <person name="Ruckert C."/>
        </authorList>
    </citation>
    <scope>NUCLEOTIDE SEQUENCE</scope>
    <source>
        <strain evidence="7">CGMCC 1.15763</strain>
    </source>
</reference>
<accession>A0A917I1K2</accession>
<dbReference type="InterPro" id="IPR007346">
    <property type="entry name" value="Endonuclease-I"/>
</dbReference>
<dbReference type="GO" id="GO:0016787">
    <property type="term" value="F:hydrolase activity"/>
    <property type="evidence" value="ECO:0007669"/>
    <property type="project" value="UniProtKB-KW"/>
</dbReference>
<protein>
    <submittedName>
        <fullName evidence="7">Ribonuclease</fullName>
    </submittedName>
</protein>
<sequence length="362" mass="40395">MLKKLFFGYFLIWGIALINAQQAYYKDVDLTASGLALKQALAVKIISTHTHTLRYTPGVWEASKATDLYPSIPNNVTLIYGWENGTDLEITNDLSRDKGFRDSGNNQLFVWNREHVFPKSLASPKLSTSQPGAGTDAHNLRPADKQRNAERSNAVFAPGSGTASKAVTNGWFPGDQWKGDVARIIMYMYLRYGDQCLPTAVGFGSSSNTPDAMLDLFLQWNAEDPVSELEKTRNDYHQNTSNTYAQGNRNPFIDNPYLATRIWGGPAAQDVWGLYTALRVSTEKLVQFSVYPNPLRGNNLHLQQSKQGKLTKIEIYSMSSKLVRTIENPTRTIDLGVLPSGVYLLKIISTNAITHEKLIKNN</sequence>
<comment type="similarity">
    <text evidence="1">Belongs to the EndA/NucM nuclease family.</text>
</comment>
<evidence type="ECO:0000259" key="6">
    <source>
        <dbReference type="Pfam" id="PF18962"/>
    </source>
</evidence>
<dbReference type="RefSeq" id="WP_188599555.1">
    <property type="nucleotide sequence ID" value="NZ_BMJW01000003.1"/>
</dbReference>
<dbReference type="PANTHER" id="PTHR33607">
    <property type="entry name" value="ENDONUCLEASE-1"/>
    <property type="match status" value="1"/>
</dbReference>
<evidence type="ECO:0000256" key="2">
    <source>
        <dbReference type="ARBA" id="ARBA00022722"/>
    </source>
</evidence>
<feature type="compositionally biased region" description="Basic and acidic residues" evidence="5">
    <location>
        <begin position="138"/>
        <end position="147"/>
    </location>
</feature>
<evidence type="ECO:0000256" key="5">
    <source>
        <dbReference type="SAM" id="MobiDB-lite"/>
    </source>
</evidence>
<evidence type="ECO:0000313" key="8">
    <source>
        <dbReference type="Proteomes" id="UP000633278"/>
    </source>
</evidence>
<comment type="caution">
    <text evidence="7">The sequence shown here is derived from an EMBL/GenBank/DDBJ whole genome shotgun (WGS) entry which is preliminary data.</text>
</comment>